<dbReference type="GO" id="GO:0016020">
    <property type="term" value="C:membrane"/>
    <property type="evidence" value="ECO:0007669"/>
    <property type="project" value="InterPro"/>
</dbReference>
<reference evidence="2 3" key="1">
    <citation type="submission" date="2020-10" db="EMBL/GenBank/DDBJ databases">
        <title>The Coptis chinensis genome and diversification of protoberbering-type alkaloids.</title>
        <authorList>
            <person name="Wang B."/>
            <person name="Shu S."/>
            <person name="Song C."/>
            <person name="Liu Y."/>
        </authorList>
    </citation>
    <scope>NUCLEOTIDE SEQUENCE [LARGE SCALE GENOMIC DNA]</scope>
    <source>
        <strain evidence="2">HL-2020</strain>
        <tissue evidence="2">Leaf</tissue>
    </source>
</reference>
<dbReference type="AlphaFoldDB" id="A0A835LJ04"/>
<feature type="domain" description="ABCA1-4-like C-terminal R2 regulatory" evidence="1">
    <location>
        <begin position="187"/>
        <end position="249"/>
    </location>
</feature>
<evidence type="ECO:0000313" key="2">
    <source>
        <dbReference type="EMBL" id="KAF9597368.1"/>
    </source>
</evidence>
<protein>
    <recommendedName>
        <fullName evidence="1">ABCA1-4-like C-terminal R2 regulatory domain-containing protein</fullName>
    </recommendedName>
</protein>
<evidence type="ECO:0000259" key="1">
    <source>
        <dbReference type="Pfam" id="PF23321"/>
    </source>
</evidence>
<dbReference type="GO" id="GO:0140359">
    <property type="term" value="F:ABC-type transporter activity"/>
    <property type="evidence" value="ECO:0007669"/>
    <property type="project" value="InterPro"/>
</dbReference>
<dbReference type="PANTHER" id="PTHR19229">
    <property type="entry name" value="ATP-BINDING CASSETTE TRANSPORTER SUBFAMILY A ABCA"/>
    <property type="match status" value="1"/>
</dbReference>
<evidence type="ECO:0000313" key="3">
    <source>
        <dbReference type="Proteomes" id="UP000631114"/>
    </source>
</evidence>
<dbReference type="OrthoDB" id="10255969at2759"/>
<accession>A0A835LJ04</accession>
<dbReference type="Proteomes" id="UP000631114">
    <property type="component" value="Unassembled WGS sequence"/>
</dbReference>
<proteinExistence type="predicted"/>
<dbReference type="PANTHER" id="PTHR19229:SF267">
    <property type="entry name" value="ABC TRANSPORTER A FAMILY MEMBER 1"/>
    <property type="match status" value="1"/>
</dbReference>
<sequence>MIIAVGGWFGNKTRIRSLVSPTPVSDGVFGEQLTEQLIRYGDIPLLIFSEWWLTKEKFSVIDSFIVSSFPGATFHGCNGLSVKYQILYGEDSSLADIFGHIERNRNLEDCIGGSDSIASENVSVAKISLSLEMIIAVGGWLGNKTRIRSLVSPTPVSDGVFGEQLTEQLIRYGDIPLLIFSEWWLAKEKFSVIDSFILSSFPGATFHGCNGLSVKYQIPYGEDSSLADIFGHIERNRDQLGIAEYSISQSTLETIFNHFAANQ</sequence>
<keyword evidence="3" id="KW-1185">Reference proteome</keyword>
<dbReference type="Pfam" id="PF23321">
    <property type="entry name" value="R1_ABCA1"/>
    <property type="match status" value="1"/>
</dbReference>
<dbReference type="InterPro" id="IPR026082">
    <property type="entry name" value="ABCA"/>
</dbReference>
<gene>
    <name evidence="2" type="ORF">IFM89_017714</name>
</gene>
<organism evidence="2 3">
    <name type="scientific">Coptis chinensis</name>
    <dbReference type="NCBI Taxonomy" id="261450"/>
    <lineage>
        <taxon>Eukaryota</taxon>
        <taxon>Viridiplantae</taxon>
        <taxon>Streptophyta</taxon>
        <taxon>Embryophyta</taxon>
        <taxon>Tracheophyta</taxon>
        <taxon>Spermatophyta</taxon>
        <taxon>Magnoliopsida</taxon>
        <taxon>Ranunculales</taxon>
        <taxon>Ranunculaceae</taxon>
        <taxon>Coptidoideae</taxon>
        <taxon>Coptis</taxon>
    </lineage>
</organism>
<name>A0A835LJ04_9MAGN</name>
<dbReference type="InterPro" id="IPR056264">
    <property type="entry name" value="R2_ABCA1-4-like"/>
</dbReference>
<dbReference type="GO" id="GO:0005319">
    <property type="term" value="F:lipid transporter activity"/>
    <property type="evidence" value="ECO:0007669"/>
    <property type="project" value="TreeGrafter"/>
</dbReference>
<comment type="caution">
    <text evidence="2">The sequence shown here is derived from an EMBL/GenBank/DDBJ whole genome shotgun (WGS) entry which is preliminary data.</text>
</comment>
<dbReference type="EMBL" id="JADFTS010000007">
    <property type="protein sequence ID" value="KAF9597368.1"/>
    <property type="molecule type" value="Genomic_DNA"/>
</dbReference>